<evidence type="ECO:0000313" key="3">
    <source>
        <dbReference type="Proteomes" id="UP000559027"/>
    </source>
</evidence>
<dbReference type="Proteomes" id="UP000559027">
    <property type="component" value="Unassembled WGS sequence"/>
</dbReference>
<protein>
    <submittedName>
        <fullName evidence="2">Uncharacterized protein</fullName>
    </submittedName>
</protein>
<reference evidence="2 3" key="1">
    <citation type="journal article" date="2020" name="ISME J.">
        <title>Uncovering the hidden diversity of litter-decomposition mechanisms in mushroom-forming fungi.</title>
        <authorList>
            <person name="Floudas D."/>
            <person name="Bentzer J."/>
            <person name="Ahren D."/>
            <person name="Johansson T."/>
            <person name="Persson P."/>
            <person name="Tunlid A."/>
        </authorList>
    </citation>
    <scope>NUCLEOTIDE SEQUENCE [LARGE SCALE GENOMIC DNA]</scope>
    <source>
        <strain evidence="2 3">CBS 146.42</strain>
    </source>
</reference>
<dbReference type="AlphaFoldDB" id="A0A8H5CU36"/>
<feature type="region of interest" description="Disordered" evidence="1">
    <location>
        <begin position="189"/>
        <end position="292"/>
    </location>
</feature>
<feature type="region of interest" description="Disordered" evidence="1">
    <location>
        <begin position="164"/>
        <end position="183"/>
    </location>
</feature>
<evidence type="ECO:0000313" key="2">
    <source>
        <dbReference type="EMBL" id="KAF5347972.1"/>
    </source>
</evidence>
<accession>A0A8H5CU36</accession>
<keyword evidence="3" id="KW-1185">Reference proteome</keyword>
<sequence length="467" mass="49471">MVFPLLVPSVALTLLGFTLLVLVLQLEFEDELGGGRTAPIQQAHKIEPANLPRIEIVLPGRDGYEVEIFGMEGIPAPDVADYKRSEEIELGLPAGSISCQQAKRPKFDNRPMSEDELKAQLEAHKVLMGLNNPEPSASSTTPDNSSGNGAVYGAPAQTYAVPMPPPSAMSPPPPFPPVMSPSSMMLGQPPSFLPPFPGGLPPGPPPPGFPFPPGFPPPGAPGAPPFPPPLPGARPPFPPPFLPPGASPPPVFPGFSPPPPGPPGSAGGVLGASPPPSPNFVPASTNAGQQPPALAPSLQPVFIRSVQVPQGHAQGQLKPPQLTLPNPALKQTLPEVKTPTELKWTDPNFSPAQINGGSTSASAVTASGPAPDEPRSKKRARAGTFCRCADIKCWKTWPHQSVPFYRFFLIPAVIDQMLIPFHVPFILTPHKKIINQRSRLCVRVFSFFYGLLLELGARLRAKDEAVS</sequence>
<proteinExistence type="predicted"/>
<feature type="region of interest" description="Disordered" evidence="1">
    <location>
        <begin position="130"/>
        <end position="153"/>
    </location>
</feature>
<dbReference type="InterPro" id="IPR003882">
    <property type="entry name" value="Pistil_extensin"/>
</dbReference>
<feature type="compositionally biased region" description="Pro residues" evidence="1">
    <location>
        <begin position="164"/>
        <end position="179"/>
    </location>
</feature>
<evidence type="ECO:0000256" key="1">
    <source>
        <dbReference type="SAM" id="MobiDB-lite"/>
    </source>
</evidence>
<dbReference type="PRINTS" id="PR01218">
    <property type="entry name" value="PSTLEXTENSIN"/>
</dbReference>
<feature type="region of interest" description="Disordered" evidence="1">
    <location>
        <begin position="341"/>
        <end position="379"/>
    </location>
</feature>
<gene>
    <name evidence="2" type="ORF">D9756_010161</name>
</gene>
<feature type="compositionally biased region" description="Low complexity" evidence="1">
    <location>
        <begin position="356"/>
        <end position="370"/>
    </location>
</feature>
<organism evidence="2 3">
    <name type="scientific">Leucocoprinus leucothites</name>
    <dbReference type="NCBI Taxonomy" id="201217"/>
    <lineage>
        <taxon>Eukaryota</taxon>
        <taxon>Fungi</taxon>
        <taxon>Dikarya</taxon>
        <taxon>Basidiomycota</taxon>
        <taxon>Agaricomycotina</taxon>
        <taxon>Agaricomycetes</taxon>
        <taxon>Agaricomycetidae</taxon>
        <taxon>Agaricales</taxon>
        <taxon>Agaricineae</taxon>
        <taxon>Agaricaceae</taxon>
        <taxon>Leucocoprinus</taxon>
    </lineage>
</organism>
<dbReference type="OrthoDB" id="1306014at2759"/>
<dbReference type="EMBL" id="JAACJO010000022">
    <property type="protein sequence ID" value="KAF5347972.1"/>
    <property type="molecule type" value="Genomic_DNA"/>
</dbReference>
<feature type="compositionally biased region" description="Polar residues" evidence="1">
    <location>
        <begin position="133"/>
        <end position="148"/>
    </location>
</feature>
<name>A0A8H5CU36_9AGAR</name>
<feature type="compositionally biased region" description="Pro residues" evidence="1">
    <location>
        <begin position="191"/>
        <end position="263"/>
    </location>
</feature>
<comment type="caution">
    <text evidence="2">The sequence shown here is derived from an EMBL/GenBank/DDBJ whole genome shotgun (WGS) entry which is preliminary data.</text>
</comment>